<keyword evidence="7" id="KW-1185">Reference proteome</keyword>
<dbReference type="SMART" id="SM01332">
    <property type="entry name" value="Cyclin_C"/>
    <property type="match status" value="1"/>
</dbReference>
<keyword evidence="1 2" id="KW-0195">Cyclin</keyword>
<evidence type="ECO:0000256" key="2">
    <source>
        <dbReference type="RuleBase" id="RU000383"/>
    </source>
</evidence>
<organism evidence="6 7">
    <name type="scientific">Miscanthus lutarioriparius</name>
    <dbReference type="NCBI Taxonomy" id="422564"/>
    <lineage>
        <taxon>Eukaryota</taxon>
        <taxon>Viridiplantae</taxon>
        <taxon>Streptophyta</taxon>
        <taxon>Embryophyta</taxon>
        <taxon>Tracheophyta</taxon>
        <taxon>Spermatophyta</taxon>
        <taxon>Magnoliopsida</taxon>
        <taxon>Liliopsida</taxon>
        <taxon>Poales</taxon>
        <taxon>Poaceae</taxon>
        <taxon>PACMAD clade</taxon>
        <taxon>Panicoideae</taxon>
        <taxon>Andropogonodae</taxon>
        <taxon>Andropogoneae</taxon>
        <taxon>Saccharinae</taxon>
        <taxon>Miscanthus</taxon>
    </lineage>
</organism>
<accession>A0A811MNR1</accession>
<comment type="caution">
    <text evidence="6">The sequence shown here is derived from an EMBL/GenBank/DDBJ whole genome shotgun (WGS) entry which is preliminary data.</text>
</comment>
<evidence type="ECO:0000259" key="5">
    <source>
        <dbReference type="SMART" id="SM01332"/>
    </source>
</evidence>
<proteinExistence type="inferred from homology"/>
<dbReference type="PANTHER" id="PTHR47911:SF1">
    <property type="entry name" value="OS06G0664400 PROTEIN"/>
    <property type="match status" value="1"/>
</dbReference>
<evidence type="ECO:0008006" key="8">
    <source>
        <dbReference type="Google" id="ProtNLM"/>
    </source>
</evidence>
<evidence type="ECO:0000313" key="6">
    <source>
        <dbReference type="EMBL" id="CAD6207033.1"/>
    </source>
</evidence>
<feature type="domain" description="Cyclin-like" evidence="4">
    <location>
        <begin position="132"/>
        <end position="219"/>
    </location>
</feature>
<dbReference type="PANTHER" id="PTHR47911">
    <property type="entry name" value="HYDROXYPROLINE-RICH GLYCOPROTEIN-LIKE"/>
    <property type="match status" value="1"/>
</dbReference>
<dbReference type="Gene3D" id="1.10.472.10">
    <property type="entry name" value="Cyclin-like"/>
    <property type="match status" value="2"/>
</dbReference>
<feature type="compositionally biased region" description="Basic residues" evidence="3">
    <location>
        <begin position="610"/>
        <end position="628"/>
    </location>
</feature>
<dbReference type="Pfam" id="PF02984">
    <property type="entry name" value="Cyclin_C"/>
    <property type="match status" value="1"/>
</dbReference>
<dbReference type="Pfam" id="PF00134">
    <property type="entry name" value="Cyclin_N"/>
    <property type="match status" value="1"/>
</dbReference>
<dbReference type="OrthoDB" id="1932806at2759"/>
<comment type="similarity">
    <text evidence="2">Belongs to the cyclin family.</text>
</comment>
<evidence type="ECO:0000313" key="7">
    <source>
        <dbReference type="Proteomes" id="UP000604825"/>
    </source>
</evidence>
<evidence type="ECO:0000256" key="3">
    <source>
        <dbReference type="SAM" id="MobiDB-lite"/>
    </source>
</evidence>
<feature type="region of interest" description="Disordered" evidence="3">
    <location>
        <begin position="373"/>
        <end position="637"/>
    </location>
</feature>
<dbReference type="AlphaFoldDB" id="A0A811MNR1"/>
<reference evidence="6" key="1">
    <citation type="submission" date="2020-10" db="EMBL/GenBank/DDBJ databases">
        <authorList>
            <person name="Han B."/>
            <person name="Lu T."/>
            <person name="Zhao Q."/>
            <person name="Huang X."/>
            <person name="Zhao Y."/>
        </authorList>
    </citation>
    <scope>NUCLEOTIDE SEQUENCE</scope>
</reference>
<dbReference type="SUPFAM" id="SSF47954">
    <property type="entry name" value="Cyclin-like"/>
    <property type="match status" value="2"/>
</dbReference>
<dbReference type="InterPro" id="IPR004367">
    <property type="entry name" value="Cyclin_C-dom"/>
</dbReference>
<dbReference type="CDD" id="cd20537">
    <property type="entry name" value="CYCLIN_CCNO-like_rpt2"/>
    <property type="match status" value="1"/>
</dbReference>
<dbReference type="InterPro" id="IPR013763">
    <property type="entry name" value="Cyclin-like_dom"/>
</dbReference>
<dbReference type="Proteomes" id="UP000604825">
    <property type="component" value="Unassembled WGS sequence"/>
</dbReference>
<feature type="compositionally biased region" description="Pro residues" evidence="3">
    <location>
        <begin position="373"/>
        <end position="393"/>
    </location>
</feature>
<evidence type="ECO:0000259" key="4">
    <source>
        <dbReference type="SMART" id="SM00385"/>
    </source>
</evidence>
<sequence length="833" mass="90688">MPPQEFLARSGRHNYHYDYEHSDFQAVLHGIRSVRIPAAGFASMPVDASEGSPRTPAVAVVLAAPLSYTDDATEADVVTIKTSPKMKQPPKYDIDATFWTMKTEAMERPSPDYLSHRQGGEMMMMDRADLIDKMHRFSTHYDLAPGAFHHAVSFVDRFLSAKKINRDERQICLLGAAAVFAAAKYEDRNTVLKINSDHVAMYAGCTRSEAVDQERELVAVLGYRLSGPTAYTFVGHFMRHSQEEEVVRALAHHLADMALPDYRCVAFLPSAVAASEILLTRTALYYSTAVPVDAGYYRLEELSDCIQAIYDMHENLWVWPGVRPDDGTLGEHCSVPLFLVSPVNADCHALTDLYKHAAAAAAAANRCPPALNPSPPPCEEASAPPPPPPPGGTPTPILLRPAFSSSSGSGGGDGGFGHGRGRGLPASGQPRAPGRPISDDDGADPFSATASVGRGRGEPAVPSSPSIPSFAVFSGVGRGRGSPLPPPPPREDAPKQPSFTKRFDNAPQRPDPEPPSLDASSSAAPLPRTLPFSGAGRGAPRTQQPAPDKPPEENRFIRRREAAKQADAEPAKQAAAAQQPKLSQQEAVDRAVELLGGGDRSGEDGGGRGGRGRGSRGRGPGRGRFRGRGRSDGRSFDVEDDRQAIYLGDNADGDRLEKRLGEDKMQTLEQAFMEAADNALPDPIEDGYLEAFHTNSMIEFEPEYHVNFGNPDIDEKPPMSLEEMLQKVKPFIVAFEGIQNQEEWEESVKDVMARAPHMKELIDMYSGPDVVTAKQQEEELQRVANTLPESIPSSVKRFTDKTLLSLKNNPGWGFDKKCQFVDKFTCIVSEQYK</sequence>
<protein>
    <recommendedName>
        <fullName evidence="8">Cyclin N-terminal domain-containing protein</fullName>
    </recommendedName>
</protein>
<dbReference type="InterPro" id="IPR006671">
    <property type="entry name" value="Cyclin_N"/>
</dbReference>
<dbReference type="InterPro" id="IPR036915">
    <property type="entry name" value="Cyclin-like_sf"/>
</dbReference>
<feature type="domain" description="Cyclin-like" evidence="4">
    <location>
        <begin position="232"/>
        <end position="311"/>
    </location>
</feature>
<gene>
    <name evidence="6" type="ORF">NCGR_LOCUS4660</name>
</gene>
<dbReference type="EMBL" id="CAJGYO010000001">
    <property type="protein sequence ID" value="CAD6207033.1"/>
    <property type="molecule type" value="Genomic_DNA"/>
</dbReference>
<dbReference type="SMART" id="SM00385">
    <property type="entry name" value="CYCLIN"/>
    <property type="match status" value="2"/>
</dbReference>
<feature type="compositionally biased region" description="Basic and acidic residues" evidence="3">
    <location>
        <begin position="549"/>
        <end position="570"/>
    </location>
</feature>
<feature type="compositionally biased region" description="Low complexity" evidence="3">
    <location>
        <begin position="571"/>
        <end position="580"/>
    </location>
</feature>
<feature type="compositionally biased region" description="Gly residues" evidence="3">
    <location>
        <begin position="408"/>
        <end position="418"/>
    </location>
</feature>
<name>A0A811MNR1_9POAL</name>
<evidence type="ECO:0000256" key="1">
    <source>
        <dbReference type="ARBA" id="ARBA00023127"/>
    </source>
</evidence>
<feature type="compositionally biased region" description="Low complexity" evidence="3">
    <location>
        <begin position="516"/>
        <end position="527"/>
    </location>
</feature>
<feature type="domain" description="Cyclin C-terminal" evidence="5">
    <location>
        <begin position="228"/>
        <end position="370"/>
    </location>
</feature>